<dbReference type="EMBL" id="KK121413">
    <property type="protein sequence ID" value="KFM80427.1"/>
    <property type="molecule type" value="Genomic_DNA"/>
</dbReference>
<dbReference type="InterPro" id="IPR036322">
    <property type="entry name" value="WD40_repeat_dom_sf"/>
</dbReference>
<dbReference type="PROSITE" id="PS00678">
    <property type="entry name" value="WD_REPEATS_1"/>
    <property type="match status" value="3"/>
</dbReference>
<gene>
    <name evidence="5" type="ORF">X975_00788</name>
</gene>
<dbReference type="Gene3D" id="2.130.10.10">
    <property type="entry name" value="YVTN repeat-like/Quinoprotein amine dehydrogenase"/>
    <property type="match status" value="1"/>
</dbReference>
<dbReference type="InterPro" id="IPR020472">
    <property type="entry name" value="WD40_PAC1"/>
</dbReference>
<keyword evidence="1 4" id="KW-0853">WD repeat</keyword>
<feature type="repeat" description="WD" evidence="4">
    <location>
        <begin position="8"/>
        <end position="49"/>
    </location>
</feature>
<evidence type="ECO:0000256" key="3">
    <source>
        <dbReference type="ARBA" id="ARBA00022786"/>
    </source>
</evidence>
<protein>
    <submittedName>
        <fullName evidence="5">Vegetative incompatibility protein HET-E-1</fullName>
    </submittedName>
</protein>
<evidence type="ECO:0000313" key="5">
    <source>
        <dbReference type="EMBL" id="KFM80427.1"/>
    </source>
</evidence>
<dbReference type="InterPro" id="IPR051075">
    <property type="entry name" value="SCF_subunit_WD-repeat"/>
</dbReference>
<dbReference type="InterPro" id="IPR015943">
    <property type="entry name" value="WD40/YVTN_repeat-like_dom_sf"/>
</dbReference>
<dbReference type="PANTHER" id="PTHR19872">
    <property type="entry name" value="UBIQUITIN LIGASE SPECIFICITY FACTOR/HREP PROTEIN"/>
    <property type="match status" value="1"/>
</dbReference>
<dbReference type="OMA" id="NNECIST"/>
<dbReference type="InterPro" id="IPR001680">
    <property type="entry name" value="WD40_rpt"/>
</dbReference>
<dbReference type="InterPro" id="IPR019775">
    <property type="entry name" value="WD40_repeat_CS"/>
</dbReference>
<dbReference type="Pfam" id="PF00400">
    <property type="entry name" value="WD40"/>
    <property type="match status" value="3"/>
</dbReference>
<keyword evidence="6" id="KW-1185">Reference proteome</keyword>
<evidence type="ECO:0000256" key="1">
    <source>
        <dbReference type="ARBA" id="ARBA00022574"/>
    </source>
</evidence>
<sequence>MDVDNEKSVSHSDSILCYTVTHDCATVITGSNDMSLKVWEVATGKLTQVLAGHEGPVTCVAVAPLSPSSVVSGSSDCTLIFWDMLTGNDNLTFRGHTDSIKCVALTPDGCTVLSGASDNTIQLWNIQTGDRISMLDLHAQLVSVATSFNLSQVVVQLAKSSSVPILRLHNNPAKGITL</sequence>
<organism evidence="5 6">
    <name type="scientific">Stegodyphus mimosarum</name>
    <name type="common">African social velvet spider</name>
    <dbReference type="NCBI Taxonomy" id="407821"/>
    <lineage>
        <taxon>Eukaryota</taxon>
        <taxon>Metazoa</taxon>
        <taxon>Ecdysozoa</taxon>
        <taxon>Arthropoda</taxon>
        <taxon>Chelicerata</taxon>
        <taxon>Arachnida</taxon>
        <taxon>Araneae</taxon>
        <taxon>Araneomorphae</taxon>
        <taxon>Entelegynae</taxon>
        <taxon>Eresoidea</taxon>
        <taxon>Eresidae</taxon>
        <taxon>Stegodyphus</taxon>
    </lineage>
</organism>
<evidence type="ECO:0000256" key="2">
    <source>
        <dbReference type="ARBA" id="ARBA00022737"/>
    </source>
</evidence>
<proteinExistence type="predicted"/>
<dbReference type="Proteomes" id="UP000054359">
    <property type="component" value="Unassembled WGS sequence"/>
</dbReference>
<keyword evidence="2" id="KW-0677">Repeat</keyword>
<keyword evidence="3" id="KW-0833">Ubl conjugation pathway</keyword>
<reference evidence="5 6" key="1">
    <citation type="submission" date="2013-11" db="EMBL/GenBank/DDBJ databases">
        <title>Genome sequencing of Stegodyphus mimosarum.</title>
        <authorList>
            <person name="Bechsgaard J."/>
        </authorList>
    </citation>
    <scope>NUCLEOTIDE SEQUENCE [LARGE SCALE GENOMIC DNA]</scope>
</reference>
<evidence type="ECO:0000313" key="6">
    <source>
        <dbReference type="Proteomes" id="UP000054359"/>
    </source>
</evidence>
<dbReference type="PROSITE" id="PS50294">
    <property type="entry name" value="WD_REPEATS_REGION"/>
    <property type="match status" value="3"/>
</dbReference>
<dbReference type="PRINTS" id="PR00320">
    <property type="entry name" value="GPROTEINBRPT"/>
</dbReference>
<feature type="non-terminal residue" evidence="5">
    <location>
        <position position="178"/>
    </location>
</feature>
<dbReference type="SMART" id="SM00320">
    <property type="entry name" value="WD40"/>
    <property type="match status" value="3"/>
</dbReference>
<dbReference type="PROSITE" id="PS50082">
    <property type="entry name" value="WD_REPEATS_2"/>
    <property type="match status" value="3"/>
</dbReference>
<feature type="repeat" description="WD" evidence="4">
    <location>
        <begin position="50"/>
        <end position="92"/>
    </location>
</feature>
<evidence type="ECO:0000256" key="4">
    <source>
        <dbReference type="PROSITE-ProRule" id="PRU00221"/>
    </source>
</evidence>
<dbReference type="PANTHER" id="PTHR19872:SF9">
    <property type="entry name" value="UBIQUITIN-BINDING SDF UBIQUITIN LIGASE COMPLEX SUBUNIT"/>
    <property type="match status" value="1"/>
</dbReference>
<accession>A0A087UST8</accession>
<dbReference type="OrthoDB" id="9990676at2759"/>
<feature type="repeat" description="WD" evidence="4">
    <location>
        <begin position="93"/>
        <end position="134"/>
    </location>
</feature>
<dbReference type="STRING" id="407821.A0A087UST8"/>
<dbReference type="AlphaFoldDB" id="A0A087UST8"/>
<dbReference type="SUPFAM" id="SSF50978">
    <property type="entry name" value="WD40 repeat-like"/>
    <property type="match status" value="1"/>
</dbReference>
<name>A0A087UST8_STEMI</name>